<dbReference type="InterPro" id="IPR006158">
    <property type="entry name" value="Cobalamin-bd"/>
</dbReference>
<dbReference type="GO" id="GO:0031419">
    <property type="term" value="F:cobalamin binding"/>
    <property type="evidence" value="ECO:0007669"/>
    <property type="project" value="InterPro"/>
</dbReference>
<sequence length="246" mass="26339">MVAHSSDQKGDTKGIRDTQSSIEPAEAARFAPLPLVADADELMGKVQTFLDRGVSPESIFVDLLAPSARRLGQLWETDACDFLDVTMGLWRLQEVMHETARLSPGTIKGRDNPPSILLTPIPGETHSFGSLMVEEVFARAGWRSEVLLEPQRSELLKVVAGNSYDVVGLTISCDCLSSNLTDIITAIRSVSKSPSTKVIIGGRMVNAHPELVEQCGADGTATDAISALSLAERIVLETHSSASPTA</sequence>
<dbReference type="AlphaFoldDB" id="A0A850HBP9"/>
<accession>A0A850HBP9</accession>
<dbReference type="Gene3D" id="3.40.50.280">
    <property type="entry name" value="Cobalamin-binding domain"/>
    <property type="match status" value="1"/>
</dbReference>
<evidence type="ECO:0000256" key="1">
    <source>
        <dbReference type="SAM" id="MobiDB-lite"/>
    </source>
</evidence>
<gene>
    <name evidence="3" type="ORF">HUO12_08685</name>
</gene>
<dbReference type="PROSITE" id="PS51332">
    <property type="entry name" value="B12_BINDING"/>
    <property type="match status" value="1"/>
</dbReference>
<dbReference type="Pfam" id="PF02310">
    <property type="entry name" value="B12-binding"/>
    <property type="match status" value="1"/>
</dbReference>
<dbReference type="GO" id="GO:0046872">
    <property type="term" value="F:metal ion binding"/>
    <property type="evidence" value="ECO:0007669"/>
    <property type="project" value="InterPro"/>
</dbReference>
<evidence type="ECO:0000259" key="2">
    <source>
        <dbReference type="PROSITE" id="PS51332"/>
    </source>
</evidence>
<comment type="caution">
    <text evidence="3">The sequence shown here is derived from an EMBL/GenBank/DDBJ whole genome shotgun (WGS) entry which is preliminary data.</text>
</comment>
<dbReference type="EMBL" id="JABWTA010000001">
    <property type="protein sequence ID" value="NVE94970.1"/>
    <property type="molecule type" value="Genomic_DNA"/>
</dbReference>
<keyword evidence="4" id="KW-1185">Reference proteome</keyword>
<evidence type="ECO:0000313" key="4">
    <source>
        <dbReference type="Proteomes" id="UP000546031"/>
    </source>
</evidence>
<feature type="region of interest" description="Disordered" evidence="1">
    <location>
        <begin position="1"/>
        <end position="23"/>
    </location>
</feature>
<dbReference type="InterPro" id="IPR036724">
    <property type="entry name" value="Cobalamin-bd_sf"/>
</dbReference>
<name>A0A850HBP9_9SPHN</name>
<feature type="compositionally biased region" description="Basic and acidic residues" evidence="1">
    <location>
        <begin position="1"/>
        <end position="16"/>
    </location>
</feature>
<dbReference type="SUPFAM" id="SSF52242">
    <property type="entry name" value="Cobalamin (vitamin B12)-binding domain"/>
    <property type="match status" value="1"/>
</dbReference>
<organism evidence="3 4">
    <name type="scientific">Altererythrobacter lutimaris</name>
    <dbReference type="NCBI Taxonomy" id="2743979"/>
    <lineage>
        <taxon>Bacteria</taxon>
        <taxon>Pseudomonadati</taxon>
        <taxon>Pseudomonadota</taxon>
        <taxon>Alphaproteobacteria</taxon>
        <taxon>Sphingomonadales</taxon>
        <taxon>Erythrobacteraceae</taxon>
        <taxon>Altererythrobacter</taxon>
    </lineage>
</organism>
<proteinExistence type="predicted"/>
<dbReference type="Proteomes" id="UP000546031">
    <property type="component" value="Unassembled WGS sequence"/>
</dbReference>
<feature type="domain" description="B12-binding" evidence="2">
    <location>
        <begin position="113"/>
        <end position="241"/>
    </location>
</feature>
<reference evidence="3 4" key="1">
    <citation type="submission" date="2020-06" db="EMBL/GenBank/DDBJ databases">
        <title>Altererythrobacter lutimaris sp. nov., a marine bacterium isolated from a tidal flat.</title>
        <authorList>
            <person name="Kim D."/>
            <person name="Yoo Y."/>
            <person name="Kim J.-J."/>
        </authorList>
    </citation>
    <scope>NUCLEOTIDE SEQUENCE [LARGE SCALE GENOMIC DNA]</scope>
    <source>
        <strain evidence="3 4">JGD-16</strain>
    </source>
</reference>
<evidence type="ECO:0000313" key="3">
    <source>
        <dbReference type="EMBL" id="NVE94970.1"/>
    </source>
</evidence>
<protein>
    <submittedName>
        <fullName evidence="3">Cobalamin B12-binding domain-containing protein</fullName>
    </submittedName>
</protein>